<sequence length="66" mass="7302">MDFGSSLLDLLSVYIVIGVLFLVIGLLIPRTPLYSDGKQFCMIMGGVVPLAGTIFVLFIFFLQFLQ</sequence>
<dbReference type="AlphaFoldDB" id="A0A1G2FB72"/>
<evidence type="ECO:0000313" key="3">
    <source>
        <dbReference type="Proteomes" id="UP000176974"/>
    </source>
</evidence>
<evidence type="ECO:0000256" key="1">
    <source>
        <dbReference type="SAM" id="Phobius"/>
    </source>
</evidence>
<keyword evidence="1" id="KW-0472">Membrane</keyword>
<proteinExistence type="predicted"/>
<feature type="transmembrane region" description="Helical" evidence="1">
    <location>
        <begin position="6"/>
        <end position="28"/>
    </location>
</feature>
<keyword evidence="1" id="KW-1133">Transmembrane helix</keyword>
<accession>A0A1G2FB72</accession>
<gene>
    <name evidence="2" type="ORF">A2815_02445</name>
</gene>
<organism evidence="2 3">
    <name type="scientific">Candidatus Portnoybacteria bacterium RIFCSPHIGHO2_01_FULL_40_12b</name>
    <dbReference type="NCBI Taxonomy" id="1801994"/>
    <lineage>
        <taxon>Bacteria</taxon>
        <taxon>Candidatus Portnoyibacteriota</taxon>
    </lineage>
</organism>
<reference evidence="2 3" key="1">
    <citation type="journal article" date="2016" name="Nat. Commun.">
        <title>Thousands of microbial genomes shed light on interconnected biogeochemical processes in an aquifer system.</title>
        <authorList>
            <person name="Anantharaman K."/>
            <person name="Brown C.T."/>
            <person name="Hug L.A."/>
            <person name="Sharon I."/>
            <person name="Castelle C.J."/>
            <person name="Probst A.J."/>
            <person name="Thomas B.C."/>
            <person name="Singh A."/>
            <person name="Wilkins M.J."/>
            <person name="Karaoz U."/>
            <person name="Brodie E.L."/>
            <person name="Williams K.H."/>
            <person name="Hubbard S.S."/>
            <person name="Banfield J.F."/>
        </authorList>
    </citation>
    <scope>NUCLEOTIDE SEQUENCE [LARGE SCALE GENOMIC DNA]</scope>
</reference>
<name>A0A1G2FB72_9BACT</name>
<feature type="transmembrane region" description="Helical" evidence="1">
    <location>
        <begin position="40"/>
        <end position="65"/>
    </location>
</feature>
<evidence type="ECO:0000313" key="2">
    <source>
        <dbReference type="EMBL" id="OGZ35325.1"/>
    </source>
</evidence>
<dbReference type="EMBL" id="MHMY01000012">
    <property type="protein sequence ID" value="OGZ35325.1"/>
    <property type="molecule type" value="Genomic_DNA"/>
</dbReference>
<protein>
    <submittedName>
        <fullName evidence="2">Uncharacterized protein</fullName>
    </submittedName>
</protein>
<comment type="caution">
    <text evidence="2">The sequence shown here is derived from an EMBL/GenBank/DDBJ whole genome shotgun (WGS) entry which is preliminary data.</text>
</comment>
<dbReference type="Proteomes" id="UP000176974">
    <property type="component" value="Unassembled WGS sequence"/>
</dbReference>
<keyword evidence="1" id="KW-0812">Transmembrane</keyword>